<gene>
    <name evidence="4" type="ORF">YYC_04914</name>
</gene>
<keyword evidence="2" id="KW-0472">Membrane</keyword>
<reference evidence="4 5" key="1">
    <citation type="submission" date="2013-11" db="EMBL/GenBank/DDBJ databases">
        <title>The Genome Sequence of Plasmodium yoelii 17X.</title>
        <authorList>
            <consortium name="The Broad Institute Genomics Platform"/>
            <consortium name="The Broad Institute Genome Sequencing Center for Infectious Disease"/>
            <person name="Neafsey D."/>
            <person name="Adams J."/>
            <person name="Walker B."/>
            <person name="Young S.K."/>
            <person name="Zeng Q."/>
            <person name="Gargeya S."/>
            <person name="Fitzgerald M."/>
            <person name="Haas B."/>
            <person name="Abouelleil A."/>
            <person name="Alvarado L."/>
            <person name="Chapman S.B."/>
            <person name="Gainer-Dewar J."/>
            <person name="Goldberg J."/>
            <person name="Griggs A."/>
            <person name="Gujja S."/>
            <person name="Hansen M."/>
            <person name="Howarth C."/>
            <person name="Imamovic A."/>
            <person name="Ireland A."/>
            <person name="Larimer J."/>
            <person name="McCowan C."/>
            <person name="Murphy C."/>
            <person name="Pearson M."/>
            <person name="Poon T.W."/>
            <person name="Priest M."/>
            <person name="Roberts A."/>
            <person name="Saif S."/>
            <person name="Shea T."/>
            <person name="Sykes S."/>
            <person name="Wortman J."/>
            <person name="Nusbaum C."/>
            <person name="Birren B."/>
        </authorList>
    </citation>
    <scope>NUCLEOTIDE SEQUENCE [LARGE SCALE GENOMIC DNA]</scope>
    <source>
        <strain evidence="4 5">17X</strain>
    </source>
</reference>
<dbReference type="EMBL" id="KI635808">
    <property type="protein sequence ID" value="ETB57066.1"/>
    <property type="molecule type" value="Genomic_DNA"/>
</dbReference>
<sequence>MCNNIGIIFFEKMYRNKIMQICIIYILYIILFSSIIRTKFAKKIAKKIIKKNIKKNITNTNAYSIRNENKSLVQLYKQKKEKKKLFIKNYQLRNKKRINYLKTIFNSISGSQFPQNSDIDSYNLTPKLKKTVQFFQSLSDNPYNKSQHVILMGKKCQPMPNELKTRQNQVLGCQSTVYIYPKVELQDDKKIINWLGYSDGLLTKGIVYILIDGLSGYTPEEILKVNPNFISLTGISDFLTMSRINGYLNIMNKIKIFSEQIIKNIKH</sequence>
<protein>
    <recommendedName>
        <fullName evidence="3">Fe-S metabolism associated domain-containing protein</fullName>
    </recommendedName>
</protein>
<dbReference type="PANTHER" id="PTHR43597">
    <property type="entry name" value="SULFUR ACCEPTOR PROTEIN CSDE"/>
    <property type="match status" value="1"/>
</dbReference>
<keyword evidence="2" id="KW-0812">Transmembrane</keyword>
<keyword evidence="2" id="KW-1133">Transmembrane helix</keyword>
<dbReference type="OrthoDB" id="411584at2759"/>
<evidence type="ECO:0000256" key="2">
    <source>
        <dbReference type="SAM" id="Phobius"/>
    </source>
</evidence>
<evidence type="ECO:0000313" key="4">
    <source>
        <dbReference type="EMBL" id="ETB57066.1"/>
    </source>
</evidence>
<feature type="domain" description="Fe-S metabolism associated" evidence="3">
    <location>
        <begin position="140"/>
        <end position="255"/>
    </location>
</feature>
<dbReference type="PANTHER" id="PTHR43597:SF5">
    <property type="entry name" value="SUFE-LIKE PROTEIN 2, CHLOROPLASTIC"/>
    <property type="match status" value="1"/>
</dbReference>
<comment type="similarity">
    <text evidence="1">Belongs to the SufE family.</text>
</comment>
<evidence type="ECO:0000259" key="3">
    <source>
        <dbReference type="Pfam" id="PF02657"/>
    </source>
</evidence>
<dbReference type="Pfam" id="PF02657">
    <property type="entry name" value="SufE"/>
    <property type="match status" value="1"/>
</dbReference>
<organism evidence="4 5">
    <name type="scientific">Plasmodium yoelii 17X</name>
    <dbReference type="NCBI Taxonomy" id="1323249"/>
    <lineage>
        <taxon>Eukaryota</taxon>
        <taxon>Sar</taxon>
        <taxon>Alveolata</taxon>
        <taxon>Apicomplexa</taxon>
        <taxon>Aconoidasida</taxon>
        <taxon>Haemosporida</taxon>
        <taxon>Plasmodiidae</taxon>
        <taxon>Plasmodium</taxon>
        <taxon>Plasmodium (Vinckeia)</taxon>
    </lineage>
</organism>
<evidence type="ECO:0000313" key="5">
    <source>
        <dbReference type="Proteomes" id="UP000018538"/>
    </source>
</evidence>
<dbReference type="SUPFAM" id="SSF82649">
    <property type="entry name" value="SufE/NifU"/>
    <property type="match status" value="1"/>
</dbReference>
<dbReference type="InterPro" id="IPR003808">
    <property type="entry name" value="Fe-S_metab-assoc_dom"/>
</dbReference>
<dbReference type="Gene3D" id="3.90.1010.10">
    <property type="match status" value="1"/>
</dbReference>
<proteinExistence type="inferred from homology"/>
<dbReference type="AlphaFoldDB" id="V7PBY4"/>
<feature type="transmembrane region" description="Helical" evidence="2">
    <location>
        <begin position="18"/>
        <end position="36"/>
    </location>
</feature>
<dbReference type="Proteomes" id="UP000018538">
    <property type="component" value="Unassembled WGS sequence"/>
</dbReference>
<evidence type="ECO:0000256" key="1">
    <source>
        <dbReference type="ARBA" id="ARBA00010282"/>
    </source>
</evidence>
<accession>V7PBY4</accession>
<keyword evidence="5" id="KW-1185">Reference proteome</keyword>
<name>V7PBY4_PLAYE</name>